<feature type="chain" id="PRO_5021231995" evidence="1">
    <location>
        <begin position="33"/>
        <end position="121"/>
    </location>
</feature>
<feature type="signal peptide" evidence="1">
    <location>
        <begin position="1"/>
        <end position="32"/>
    </location>
</feature>
<gene>
    <name evidence="2" type="ORF">C5167_036296</name>
</gene>
<keyword evidence="1" id="KW-0732">Signal</keyword>
<dbReference type="OrthoDB" id="1916421at2759"/>
<name>A0A4Y7I683_PAPSO</name>
<sequence>MANISSSSSSFSFLIVLSVLLVVANNLPTSHGRPQNVQVSDIFFNDLGNQIPQMISGIPVDIALIFDAGYTAPLLLQRVTANPNAFTKNLLIFSLGGGVAPINWGTPTIMNQIEKLWDCAD</sequence>
<dbReference type="Gramene" id="RZC43350">
    <property type="protein sequence ID" value="RZC43350"/>
    <property type="gene ID" value="C5167_036296"/>
</dbReference>
<evidence type="ECO:0000256" key="1">
    <source>
        <dbReference type="SAM" id="SignalP"/>
    </source>
</evidence>
<dbReference type="EMBL" id="CM010715">
    <property type="protein sequence ID" value="RZC43350.1"/>
    <property type="molecule type" value="Genomic_DNA"/>
</dbReference>
<dbReference type="AlphaFoldDB" id="A0A4Y7I683"/>
<evidence type="ECO:0000313" key="3">
    <source>
        <dbReference type="Proteomes" id="UP000316621"/>
    </source>
</evidence>
<protein>
    <submittedName>
        <fullName evidence="2">Uncharacterized protein</fullName>
    </submittedName>
</protein>
<evidence type="ECO:0000313" key="2">
    <source>
        <dbReference type="EMBL" id="RZC43350.1"/>
    </source>
</evidence>
<reference evidence="2 3" key="1">
    <citation type="journal article" date="2018" name="Science">
        <title>The opium poppy genome and morphinan production.</title>
        <authorList>
            <person name="Guo L."/>
            <person name="Winzer T."/>
            <person name="Yang X."/>
            <person name="Li Y."/>
            <person name="Ning Z."/>
            <person name="He Z."/>
            <person name="Teodor R."/>
            <person name="Lu Y."/>
            <person name="Bowser T.A."/>
            <person name="Graham I.A."/>
            <person name="Ye K."/>
        </authorList>
    </citation>
    <scope>NUCLEOTIDE SEQUENCE [LARGE SCALE GENOMIC DNA]</scope>
    <source>
        <strain evidence="3">cv. HN1</strain>
        <tissue evidence="2">Leaves</tissue>
    </source>
</reference>
<proteinExistence type="predicted"/>
<keyword evidence="3" id="KW-1185">Reference proteome</keyword>
<dbReference type="Proteomes" id="UP000316621">
    <property type="component" value="Chromosome 1"/>
</dbReference>
<accession>A0A4Y7I683</accession>
<organism evidence="2 3">
    <name type="scientific">Papaver somniferum</name>
    <name type="common">Opium poppy</name>
    <dbReference type="NCBI Taxonomy" id="3469"/>
    <lineage>
        <taxon>Eukaryota</taxon>
        <taxon>Viridiplantae</taxon>
        <taxon>Streptophyta</taxon>
        <taxon>Embryophyta</taxon>
        <taxon>Tracheophyta</taxon>
        <taxon>Spermatophyta</taxon>
        <taxon>Magnoliopsida</taxon>
        <taxon>Ranunculales</taxon>
        <taxon>Papaveraceae</taxon>
        <taxon>Papaveroideae</taxon>
        <taxon>Papaver</taxon>
    </lineage>
</organism>